<feature type="transmembrane region" description="Helical" evidence="1">
    <location>
        <begin position="383"/>
        <end position="402"/>
    </location>
</feature>
<feature type="transmembrane region" description="Helical" evidence="1">
    <location>
        <begin position="20"/>
        <end position="41"/>
    </location>
</feature>
<organism evidence="2 3">
    <name type="scientific">Limimaricola variabilis</name>
    <dbReference type="NCBI Taxonomy" id="1492771"/>
    <lineage>
        <taxon>Bacteria</taxon>
        <taxon>Pseudomonadati</taxon>
        <taxon>Pseudomonadota</taxon>
        <taxon>Alphaproteobacteria</taxon>
        <taxon>Rhodobacterales</taxon>
        <taxon>Paracoccaceae</taxon>
        <taxon>Limimaricola</taxon>
    </lineage>
</organism>
<feature type="transmembrane region" description="Helical" evidence="1">
    <location>
        <begin position="359"/>
        <end position="377"/>
    </location>
</feature>
<feature type="transmembrane region" description="Helical" evidence="1">
    <location>
        <begin position="144"/>
        <end position="170"/>
    </location>
</feature>
<keyword evidence="1" id="KW-0812">Transmembrane</keyword>
<dbReference type="SUPFAM" id="SSF103473">
    <property type="entry name" value="MFS general substrate transporter"/>
    <property type="match status" value="1"/>
</dbReference>
<feature type="transmembrane region" description="Helical" evidence="1">
    <location>
        <begin position="176"/>
        <end position="195"/>
    </location>
</feature>
<evidence type="ECO:0000256" key="1">
    <source>
        <dbReference type="SAM" id="Phobius"/>
    </source>
</evidence>
<keyword evidence="1" id="KW-0472">Membrane</keyword>
<dbReference type="Gene3D" id="1.20.1250.20">
    <property type="entry name" value="MFS general substrate transporter like domains"/>
    <property type="match status" value="1"/>
</dbReference>
<keyword evidence="3" id="KW-1185">Reference proteome</keyword>
<reference evidence="2 3" key="1">
    <citation type="submission" date="2020-08" db="EMBL/GenBank/DDBJ databases">
        <title>Genomic Encyclopedia of Type Strains, Phase III (KMG-III): the genomes of soil and plant-associated and newly described type strains.</title>
        <authorList>
            <person name="Whitman W."/>
        </authorList>
    </citation>
    <scope>NUCLEOTIDE SEQUENCE [LARGE SCALE GENOMIC DNA]</scope>
    <source>
        <strain evidence="2 3">CECT 8572</strain>
    </source>
</reference>
<dbReference type="EMBL" id="JACIBX010000008">
    <property type="protein sequence ID" value="MBB3712654.1"/>
    <property type="molecule type" value="Genomic_DNA"/>
</dbReference>
<dbReference type="RefSeq" id="WP_183473280.1">
    <property type="nucleotide sequence ID" value="NZ_JACIBX010000008.1"/>
</dbReference>
<name>A0ABR6HQ14_9RHOB</name>
<feature type="transmembrane region" description="Helical" evidence="1">
    <location>
        <begin position="225"/>
        <end position="247"/>
    </location>
</feature>
<feature type="transmembrane region" description="Helical" evidence="1">
    <location>
        <begin position="294"/>
        <end position="313"/>
    </location>
</feature>
<dbReference type="Proteomes" id="UP000576152">
    <property type="component" value="Unassembled WGS sequence"/>
</dbReference>
<evidence type="ECO:0008006" key="4">
    <source>
        <dbReference type="Google" id="ProtNLM"/>
    </source>
</evidence>
<dbReference type="InterPro" id="IPR036259">
    <property type="entry name" value="MFS_trans_sf"/>
</dbReference>
<proteinExistence type="predicted"/>
<feature type="transmembrane region" description="Helical" evidence="1">
    <location>
        <begin position="319"/>
        <end position="339"/>
    </location>
</feature>
<protein>
    <recommendedName>
        <fullName evidence="4">Major Facilitator Superfamily protein</fullName>
    </recommendedName>
</protein>
<accession>A0ABR6HQ14</accession>
<comment type="caution">
    <text evidence="2">The sequence shown here is derived from an EMBL/GenBank/DDBJ whole genome shotgun (WGS) entry which is preliminary data.</text>
</comment>
<feature type="transmembrane region" description="Helical" evidence="1">
    <location>
        <begin position="109"/>
        <end position="132"/>
    </location>
</feature>
<feature type="transmembrane region" description="Helical" evidence="1">
    <location>
        <begin position="84"/>
        <end position="103"/>
    </location>
</feature>
<feature type="transmembrane region" description="Helical" evidence="1">
    <location>
        <begin position="259"/>
        <end position="282"/>
    </location>
</feature>
<gene>
    <name evidence="2" type="ORF">FHS00_002249</name>
</gene>
<sequence length="410" mass="43331">MSTDAISGPFALLARHPSYLTLTAAQTLSLVGSVFTGLVIYKTVSEADAGAPIYALIYVLGLLPGLLAAQAARFYRHLFDIGSALRGSTLVATAALLVTWIGYDQGNLFLLLFSEMAVSAATGFLAGYQSLYDRKNFREDELEALASVDTIAFSAQTLLGMVGGTVLLSAVDPERLLLIDALTFAVAYVAFCLLIRRGPERFAHRPERDAPEPVLGDLAPLQRRAFWIGPILAAFGGPLMSLGPAIIDAKDFDGSDIGMAFSPVLVFLVVRAFGQIAGPIVARPLSLDRLARMPLLLPGCLLAYCGLYFAIWATASASLAYGLTFAAHVVSNILFMVAYYAQLRFFSAEEISAISSKSYVYGTLAATGASLLASGLVALTGYMALFVVLIAGAAGLAAVVIGTERSRKGT</sequence>
<feature type="transmembrane region" description="Helical" evidence="1">
    <location>
        <begin position="53"/>
        <end position="72"/>
    </location>
</feature>
<keyword evidence="1" id="KW-1133">Transmembrane helix</keyword>
<evidence type="ECO:0000313" key="3">
    <source>
        <dbReference type="Proteomes" id="UP000576152"/>
    </source>
</evidence>
<evidence type="ECO:0000313" key="2">
    <source>
        <dbReference type="EMBL" id="MBB3712654.1"/>
    </source>
</evidence>